<dbReference type="AlphaFoldDB" id="A0A2H5Y7T4"/>
<comment type="similarity">
    <text evidence="1 8">Belongs to the SOS response-associated peptidase family.</text>
</comment>
<dbReference type="EC" id="3.4.-.-" evidence="8"/>
<organism evidence="9 10">
    <name type="scientific">Candidatus Thermoflexus japonica</name>
    <dbReference type="NCBI Taxonomy" id="2035417"/>
    <lineage>
        <taxon>Bacteria</taxon>
        <taxon>Bacillati</taxon>
        <taxon>Chloroflexota</taxon>
        <taxon>Thermoflexia</taxon>
        <taxon>Thermoflexales</taxon>
        <taxon>Thermoflexaceae</taxon>
        <taxon>Thermoflexus</taxon>
    </lineage>
</organism>
<evidence type="ECO:0000256" key="6">
    <source>
        <dbReference type="ARBA" id="ARBA00023125"/>
    </source>
</evidence>
<proteinExistence type="inferred from homology"/>
<dbReference type="Gene3D" id="3.90.1680.10">
    <property type="entry name" value="SOS response associated peptidase-like"/>
    <property type="match status" value="1"/>
</dbReference>
<keyword evidence="6" id="KW-0238">DNA-binding</keyword>
<accession>A0A2H5Y7T4</accession>
<evidence type="ECO:0000256" key="8">
    <source>
        <dbReference type="RuleBase" id="RU364100"/>
    </source>
</evidence>
<evidence type="ECO:0000256" key="3">
    <source>
        <dbReference type="ARBA" id="ARBA00022763"/>
    </source>
</evidence>
<dbReference type="GO" id="GO:0003697">
    <property type="term" value="F:single-stranded DNA binding"/>
    <property type="evidence" value="ECO:0007669"/>
    <property type="project" value="InterPro"/>
</dbReference>
<keyword evidence="7" id="KW-0456">Lyase</keyword>
<keyword evidence="5" id="KW-0190">Covalent protein-DNA linkage</keyword>
<gene>
    <name evidence="9" type="primary">yedK</name>
    <name evidence="9" type="ORF">HRbin22_01761</name>
</gene>
<evidence type="ECO:0000256" key="1">
    <source>
        <dbReference type="ARBA" id="ARBA00008136"/>
    </source>
</evidence>
<reference evidence="10" key="1">
    <citation type="submission" date="2017-09" db="EMBL/GenBank/DDBJ databases">
        <title>Metaegenomics of thermophilic ammonia-oxidizing enrichment culture.</title>
        <authorList>
            <person name="Kato S."/>
            <person name="Suzuki K."/>
        </authorList>
    </citation>
    <scope>NUCLEOTIDE SEQUENCE [LARGE SCALE GENOMIC DNA]</scope>
</reference>
<evidence type="ECO:0000256" key="4">
    <source>
        <dbReference type="ARBA" id="ARBA00022801"/>
    </source>
</evidence>
<evidence type="ECO:0000256" key="5">
    <source>
        <dbReference type="ARBA" id="ARBA00023124"/>
    </source>
</evidence>
<dbReference type="InterPro" id="IPR003738">
    <property type="entry name" value="SRAP"/>
</dbReference>
<dbReference type="GO" id="GO:0016829">
    <property type="term" value="F:lyase activity"/>
    <property type="evidence" value="ECO:0007669"/>
    <property type="project" value="UniProtKB-KW"/>
</dbReference>
<keyword evidence="4 8" id="KW-0378">Hydrolase</keyword>
<name>A0A2H5Y7T4_9CHLR</name>
<comment type="caution">
    <text evidence="9">The sequence shown here is derived from an EMBL/GenBank/DDBJ whole genome shotgun (WGS) entry which is preliminary data.</text>
</comment>
<evidence type="ECO:0000313" key="10">
    <source>
        <dbReference type="Proteomes" id="UP000236642"/>
    </source>
</evidence>
<dbReference type="InterPro" id="IPR036590">
    <property type="entry name" value="SRAP-like"/>
</dbReference>
<sequence>MCGRYTIFTEPQRLMERFQAEWPDVPWQPRYNAAPTQPLPVLLNEGTRRIRLLRWGLIPHWAEDPAIGNRLINARAETLTQRPSFREAFRRRRCLVLADGFYEWQRTPRGRIPYWIGLRDREPFAFAGLWDRWESPEGEIIESFTIITTVANERIAPIHDRMPVILLPEHEEIWLDDAAGPRAWQELLRPYPADRMIAYPVSARVNSPRADDPTLIQPLPASS</sequence>
<dbReference type="GO" id="GO:0008233">
    <property type="term" value="F:peptidase activity"/>
    <property type="evidence" value="ECO:0007669"/>
    <property type="project" value="UniProtKB-KW"/>
</dbReference>
<evidence type="ECO:0000256" key="2">
    <source>
        <dbReference type="ARBA" id="ARBA00022670"/>
    </source>
</evidence>
<dbReference type="SUPFAM" id="SSF143081">
    <property type="entry name" value="BB1717-like"/>
    <property type="match status" value="1"/>
</dbReference>
<dbReference type="Pfam" id="PF02586">
    <property type="entry name" value="SRAP"/>
    <property type="match status" value="1"/>
</dbReference>
<dbReference type="PANTHER" id="PTHR13604:SF0">
    <property type="entry name" value="ABASIC SITE PROCESSING PROTEIN HMCES"/>
    <property type="match status" value="1"/>
</dbReference>
<protein>
    <recommendedName>
        <fullName evidence="8">Abasic site processing protein</fullName>
        <ecNumber evidence="8">3.4.-.-</ecNumber>
    </recommendedName>
</protein>
<keyword evidence="3" id="KW-0227">DNA damage</keyword>
<dbReference type="Proteomes" id="UP000236642">
    <property type="component" value="Unassembled WGS sequence"/>
</dbReference>
<keyword evidence="2 8" id="KW-0645">Protease</keyword>
<evidence type="ECO:0000313" key="9">
    <source>
        <dbReference type="EMBL" id="GBD09505.1"/>
    </source>
</evidence>
<dbReference type="GO" id="GO:0106300">
    <property type="term" value="P:protein-DNA covalent cross-linking repair"/>
    <property type="evidence" value="ECO:0007669"/>
    <property type="project" value="InterPro"/>
</dbReference>
<dbReference type="EMBL" id="BEHY01000046">
    <property type="protein sequence ID" value="GBD09505.1"/>
    <property type="molecule type" value="Genomic_DNA"/>
</dbReference>
<evidence type="ECO:0000256" key="7">
    <source>
        <dbReference type="ARBA" id="ARBA00023239"/>
    </source>
</evidence>
<dbReference type="PANTHER" id="PTHR13604">
    <property type="entry name" value="DC12-RELATED"/>
    <property type="match status" value="1"/>
</dbReference>
<dbReference type="GO" id="GO:0006508">
    <property type="term" value="P:proteolysis"/>
    <property type="evidence" value="ECO:0007669"/>
    <property type="project" value="UniProtKB-KW"/>
</dbReference>